<dbReference type="AlphaFoldDB" id="A0A7X2ZVQ1"/>
<dbReference type="OrthoDB" id="1446649at2"/>
<feature type="chain" id="PRO_5030926809" evidence="2">
    <location>
        <begin position="20"/>
        <end position="160"/>
    </location>
</feature>
<dbReference type="Pfam" id="PF18962">
    <property type="entry name" value="Por_Secre_tail"/>
    <property type="match status" value="1"/>
</dbReference>
<feature type="signal peptide" evidence="2">
    <location>
        <begin position="1"/>
        <end position="19"/>
    </location>
</feature>
<dbReference type="InterPro" id="IPR026444">
    <property type="entry name" value="Secre_tail"/>
</dbReference>
<organism evidence="4 5">
    <name type="scientific">Zobellia amurskyensis</name>
    <dbReference type="NCBI Taxonomy" id="248905"/>
    <lineage>
        <taxon>Bacteria</taxon>
        <taxon>Pseudomonadati</taxon>
        <taxon>Bacteroidota</taxon>
        <taxon>Flavobacteriia</taxon>
        <taxon>Flavobacteriales</taxon>
        <taxon>Flavobacteriaceae</taxon>
        <taxon>Zobellia</taxon>
    </lineage>
</organism>
<dbReference type="EMBL" id="RCNR01000036">
    <property type="protein sequence ID" value="MUH37277.1"/>
    <property type="molecule type" value="Genomic_DNA"/>
</dbReference>
<evidence type="ECO:0000259" key="3">
    <source>
        <dbReference type="Pfam" id="PF18962"/>
    </source>
</evidence>
<dbReference type="NCBIfam" id="TIGR04183">
    <property type="entry name" value="Por_Secre_tail"/>
    <property type="match status" value="1"/>
</dbReference>
<sequence>MKRKLLLFFLSVSATFSFAQSIERSVVSNVGGTMTGADISVSFTIGEPIVGLVAENNSVDQGFWAGKGILVIPLSPGEEPSSILVYPNPVIEEVTVFTGQNKVFGIELFAVNGQRILNQKVEASQLEYKIDMAYMAKGVYVLKLYLEGNTESKAYKLIKE</sequence>
<feature type="domain" description="Secretion system C-terminal sorting" evidence="3">
    <location>
        <begin position="85"/>
        <end position="152"/>
    </location>
</feature>
<keyword evidence="1 2" id="KW-0732">Signal</keyword>
<reference evidence="4 5" key="1">
    <citation type="journal article" date="2019" name="Mar. Drugs">
        <title>Comparative Genomics and CAZyme Genome Repertoires of Marine Zobellia amurskyensis KMM 3526(T) and Zobellia laminariae KMM 3676(T).</title>
        <authorList>
            <person name="Chernysheva N."/>
            <person name="Bystritskaya E."/>
            <person name="Stenkova A."/>
            <person name="Golovkin I."/>
            <person name="Nedashkovskaya O."/>
            <person name="Isaeva M."/>
        </authorList>
    </citation>
    <scope>NUCLEOTIDE SEQUENCE [LARGE SCALE GENOMIC DNA]</scope>
    <source>
        <strain evidence="4 5">KMM 3526</strain>
    </source>
</reference>
<proteinExistence type="predicted"/>
<dbReference type="RefSeq" id="WP_155600617.1">
    <property type="nucleotide sequence ID" value="NZ_RCNR01000036.1"/>
</dbReference>
<evidence type="ECO:0000256" key="2">
    <source>
        <dbReference type="SAM" id="SignalP"/>
    </source>
</evidence>
<gene>
    <name evidence="4" type="ORF">D9O36_15610</name>
</gene>
<dbReference type="Proteomes" id="UP000540519">
    <property type="component" value="Unassembled WGS sequence"/>
</dbReference>
<name>A0A7X2ZVQ1_9FLAO</name>
<evidence type="ECO:0000313" key="5">
    <source>
        <dbReference type="Proteomes" id="UP000540519"/>
    </source>
</evidence>
<evidence type="ECO:0000313" key="4">
    <source>
        <dbReference type="EMBL" id="MUH37277.1"/>
    </source>
</evidence>
<comment type="caution">
    <text evidence="4">The sequence shown here is derived from an EMBL/GenBank/DDBJ whole genome shotgun (WGS) entry which is preliminary data.</text>
</comment>
<accession>A0A7X2ZVQ1</accession>
<protein>
    <submittedName>
        <fullName evidence="4">T9SS C-terminal target domain-containing protein</fullName>
    </submittedName>
</protein>
<evidence type="ECO:0000256" key="1">
    <source>
        <dbReference type="ARBA" id="ARBA00022729"/>
    </source>
</evidence>
<keyword evidence="5" id="KW-1185">Reference proteome</keyword>